<name>A0A1Y5P0C7_9MICO</name>
<sequence>MTLRRRRILAAAIAAAVCVLAPLAVAAPSQAAPPVAADPAEIGHWHAIAARTVATENATPVPAMPLFFSLASLAMYNAVVTIEGGYEPYVSQPRAKAHASPEVAAATAAYRVLRHYFPASADNLAADYAASLADVPNGVGKVHGKRVGEAAAAALIAERGDNGIDRSIVLPPQSGVGAWIPTPDAFAPMAVPWLGFATPYTLDSATQFAWPGPDPVASTAYAQDFTEVKDFGAKTDSARTPTQTEIALFWSAAPPLQLQVSMTAQVAERGLDIAEAAHAFALLNTSVADSLISCWREKYDSAYWRPVTAIRMAADDGNAATDADEDWTPLILTPPYPDYPSGHACVMGAASGTFAHLFGAGSIDLDVSSAVTGTTRHFDTTAALDAETMNARIWLGIHFRKAMTDANAMGHVVAGWAGSHYFQETD</sequence>
<dbReference type="Gene3D" id="1.10.606.20">
    <property type="match status" value="1"/>
</dbReference>
<dbReference type="EMBL" id="FLQR01000006">
    <property type="protein sequence ID" value="SBS72126.1"/>
    <property type="molecule type" value="Genomic_DNA"/>
</dbReference>
<dbReference type="InterPro" id="IPR036938">
    <property type="entry name" value="PAP2/HPO_sf"/>
</dbReference>
<dbReference type="InterPro" id="IPR052559">
    <property type="entry name" value="V-haloperoxidase"/>
</dbReference>
<feature type="signal peptide" evidence="1">
    <location>
        <begin position="1"/>
        <end position="26"/>
    </location>
</feature>
<keyword evidence="1" id="KW-0732">Signal</keyword>
<organism evidence="2">
    <name type="scientific">uncultured Microbacterium sp</name>
    <dbReference type="NCBI Taxonomy" id="191216"/>
    <lineage>
        <taxon>Bacteria</taxon>
        <taxon>Bacillati</taxon>
        <taxon>Actinomycetota</taxon>
        <taxon>Actinomycetes</taxon>
        <taxon>Micrococcales</taxon>
        <taxon>Microbacteriaceae</taxon>
        <taxon>Microbacterium</taxon>
        <taxon>environmental samples</taxon>
    </lineage>
</organism>
<dbReference type="InterPro" id="IPR006311">
    <property type="entry name" value="TAT_signal"/>
</dbReference>
<dbReference type="PANTHER" id="PTHR34599:SF1">
    <property type="entry name" value="PHOSPHATIDIC ACID PHOSPHATASE TYPE 2_HALOPEROXIDASE DOMAIN-CONTAINING PROTEIN"/>
    <property type="match status" value="1"/>
</dbReference>
<feature type="chain" id="PRO_5038793839" evidence="1">
    <location>
        <begin position="27"/>
        <end position="426"/>
    </location>
</feature>
<dbReference type="SUPFAM" id="SSF48317">
    <property type="entry name" value="Acid phosphatase/Vanadium-dependent haloperoxidase"/>
    <property type="match status" value="1"/>
</dbReference>
<protein>
    <submittedName>
        <fullName evidence="2">Uncharacterized protein</fullName>
    </submittedName>
</protein>
<dbReference type="PROSITE" id="PS51318">
    <property type="entry name" value="TAT"/>
    <property type="match status" value="1"/>
</dbReference>
<dbReference type="PANTHER" id="PTHR34599">
    <property type="entry name" value="PEROXIDASE-RELATED"/>
    <property type="match status" value="1"/>
</dbReference>
<dbReference type="RefSeq" id="WP_295575320.1">
    <property type="nucleotide sequence ID" value="NZ_FLQR01000006.1"/>
</dbReference>
<evidence type="ECO:0000256" key="1">
    <source>
        <dbReference type="SAM" id="SignalP"/>
    </source>
</evidence>
<dbReference type="AlphaFoldDB" id="A0A1Y5P0C7"/>
<proteinExistence type="predicted"/>
<evidence type="ECO:0000313" key="2">
    <source>
        <dbReference type="EMBL" id="SBS72126.1"/>
    </source>
</evidence>
<dbReference type="CDD" id="cd03398">
    <property type="entry name" value="PAP2_haloperoxidase"/>
    <property type="match status" value="1"/>
</dbReference>
<accession>A0A1Y5P0C7</accession>
<gene>
    <name evidence="2" type="ORF">MIPYR_20432</name>
</gene>
<reference evidence="2" key="1">
    <citation type="submission" date="2016-03" db="EMBL/GenBank/DDBJ databases">
        <authorList>
            <person name="Ploux O."/>
        </authorList>
    </citation>
    <scope>NUCLEOTIDE SEQUENCE</scope>
    <source>
        <strain evidence="2">UC1</strain>
    </source>
</reference>